<feature type="domain" description="Glycosyl hydrolase family 32 N-terminal" evidence="4">
    <location>
        <begin position="16"/>
        <end position="222"/>
    </location>
</feature>
<evidence type="ECO:0000313" key="5">
    <source>
        <dbReference type="EMBL" id="PWQ96908.1"/>
    </source>
</evidence>
<evidence type="ECO:0000256" key="1">
    <source>
        <dbReference type="ARBA" id="ARBA00009902"/>
    </source>
</evidence>
<keyword evidence="3" id="KW-0326">Glycosidase</keyword>
<dbReference type="Pfam" id="PF00251">
    <property type="entry name" value="Glyco_hydro_32N"/>
    <property type="match status" value="1"/>
</dbReference>
<name>A0A317CEB9_9GAMM</name>
<dbReference type="InterPro" id="IPR013148">
    <property type="entry name" value="Glyco_hydro_32_N"/>
</dbReference>
<accession>A0A317CEB9</accession>
<evidence type="ECO:0000256" key="3">
    <source>
        <dbReference type="ARBA" id="ARBA00023295"/>
    </source>
</evidence>
<proteinExistence type="inferred from homology"/>
<organism evidence="5 6">
    <name type="scientific">Leucothrix pacifica</name>
    <dbReference type="NCBI Taxonomy" id="1247513"/>
    <lineage>
        <taxon>Bacteria</taxon>
        <taxon>Pseudomonadati</taxon>
        <taxon>Pseudomonadota</taxon>
        <taxon>Gammaproteobacteria</taxon>
        <taxon>Thiotrichales</taxon>
        <taxon>Thiotrichaceae</taxon>
        <taxon>Leucothrix</taxon>
    </lineage>
</organism>
<dbReference type="AlphaFoldDB" id="A0A317CEB9"/>
<dbReference type="InterPro" id="IPR023296">
    <property type="entry name" value="Glyco_hydro_beta-prop_sf"/>
</dbReference>
<evidence type="ECO:0000256" key="2">
    <source>
        <dbReference type="ARBA" id="ARBA00022801"/>
    </source>
</evidence>
<reference evidence="5 6" key="1">
    <citation type="submission" date="2018-05" db="EMBL/GenBank/DDBJ databases">
        <title>Leucothrix arctica sp. nov., isolated from Arctic seawater.</title>
        <authorList>
            <person name="Choi A."/>
            <person name="Baek K."/>
        </authorList>
    </citation>
    <scope>NUCLEOTIDE SEQUENCE [LARGE SCALE GENOMIC DNA]</scope>
    <source>
        <strain evidence="5 6">JCM 18388</strain>
    </source>
</reference>
<sequence length="320" mass="36406">MKLDDKWTWDFWLTRDNGLWHIFFLQANKSLLKQELRHWNVSVGHATSSDLQEWQQLGTCFQPSATPSWDDKTTWTGSVVQGDDGLWHLFYTGTSEKENGMKQRIGHATSTDLHGWERVGNGLCLDIDTQWYEEYTPGHWHDRAMRDPWVMRDPHSDDWLMFFTARVPGTTEPNEGGAIGLARSSDLKNWTTEAPIWQGDFGQLEVPQVMHVQGKWYCLFCTADEHWSEGYTARSPTDPVSGSHYLMADDIRGPWRMASGPFLDGGIPCKRYAGKLVEADDGLKFLGFLHDTPEGEFIGELSDPIPVSIDSDGLLHLDSD</sequence>
<dbReference type="RefSeq" id="WP_109837878.1">
    <property type="nucleotide sequence ID" value="NZ_QGKM01000030.1"/>
</dbReference>
<protein>
    <submittedName>
        <fullName evidence="5">Levansucrase</fullName>
    </submittedName>
</protein>
<comment type="caution">
    <text evidence="5">The sequence shown here is derived from an EMBL/GenBank/DDBJ whole genome shotgun (WGS) entry which is preliminary data.</text>
</comment>
<dbReference type="Gene3D" id="2.115.10.20">
    <property type="entry name" value="Glycosyl hydrolase domain, family 43"/>
    <property type="match status" value="1"/>
</dbReference>
<keyword evidence="2" id="KW-0378">Hydrolase</keyword>
<keyword evidence="6" id="KW-1185">Reference proteome</keyword>
<comment type="similarity">
    <text evidence="1">Belongs to the glycosyl hydrolase 32 family.</text>
</comment>
<dbReference type="PANTHER" id="PTHR43101:SF1">
    <property type="entry name" value="BETA-FRUCTOSIDASE"/>
    <property type="match status" value="1"/>
</dbReference>
<gene>
    <name evidence="5" type="ORF">DKW60_11925</name>
</gene>
<dbReference type="InterPro" id="IPR051214">
    <property type="entry name" value="GH32_Enzymes"/>
</dbReference>
<dbReference type="Proteomes" id="UP000245539">
    <property type="component" value="Unassembled WGS sequence"/>
</dbReference>
<dbReference type="SUPFAM" id="SSF75005">
    <property type="entry name" value="Arabinanase/levansucrase/invertase"/>
    <property type="match status" value="1"/>
</dbReference>
<dbReference type="CDD" id="cd18609">
    <property type="entry name" value="GH32-like"/>
    <property type="match status" value="1"/>
</dbReference>
<dbReference type="OrthoDB" id="9801455at2"/>
<evidence type="ECO:0000259" key="4">
    <source>
        <dbReference type="Pfam" id="PF00251"/>
    </source>
</evidence>
<dbReference type="PANTHER" id="PTHR43101">
    <property type="entry name" value="BETA-FRUCTOSIDASE"/>
    <property type="match status" value="1"/>
</dbReference>
<dbReference type="GO" id="GO:0016798">
    <property type="term" value="F:hydrolase activity, acting on glycosyl bonds"/>
    <property type="evidence" value="ECO:0007669"/>
    <property type="project" value="UniProtKB-KW"/>
</dbReference>
<evidence type="ECO:0000313" key="6">
    <source>
        <dbReference type="Proteomes" id="UP000245539"/>
    </source>
</evidence>
<dbReference type="EMBL" id="QGKM01000030">
    <property type="protein sequence ID" value="PWQ96908.1"/>
    <property type="molecule type" value="Genomic_DNA"/>
</dbReference>